<dbReference type="InterPro" id="IPR003661">
    <property type="entry name" value="HisK_dim/P_dom"/>
</dbReference>
<gene>
    <name evidence="14" type="ORF">EI684_00800</name>
</gene>
<feature type="domain" description="Histidine kinase" evidence="10">
    <location>
        <begin position="873"/>
        <end position="1094"/>
    </location>
</feature>
<evidence type="ECO:0000256" key="4">
    <source>
        <dbReference type="ARBA" id="ARBA00022553"/>
    </source>
</evidence>
<feature type="domain" description="PAC" evidence="13">
    <location>
        <begin position="535"/>
        <end position="592"/>
    </location>
</feature>
<dbReference type="CDD" id="cd00130">
    <property type="entry name" value="PAS"/>
    <property type="match status" value="5"/>
</dbReference>
<sequence length="1240" mass="138045">MLTKNQTPEPSSMDQQLAVQAEREAGALRYRALVDALDVSLCRWLPDTTLIFTNDRYRAIFGMPADVQGQQWLDFVPEASRETTRTFYQALAADPRTVSYEHPVCVGSGDVRHYHWTDTPIFDASGTLIEFQSVGIDITDRKYAEQSQFYARKQLATIASLEHMLAATTAPDQVYALVFQGVRDLFPAAHTILVAHYDEQHEELSAVLGFHDEQEVDLTGLPAFTLAAHPKQLYGQAITTRQPLLVALDADDGLALETMVPLVSANPKPVYALLYVPMVTQERVFGIIEIHGGETGFFSIEDANAIALVANTAAVCLQNTRLYALAQRELEERIQVEAALRINERRFATIFDASPVGIGITRFSDGCVQEVNQALLQLLGRSREALLDQPIQTLGIWADLADRQCMLEQLQQAHRVTAFETTFCRGDGQRLLVLVSAELLALNNEPSILLQVVDITDRKLAEERLRANEELYRGLIQSLDNVVALVDPAGVYHYVNDVAAHALGGKADDFIGKNISEIFPLHVVAVQMAALQQVVREDRRLVTEDLTVIQGQPRWYRTALQPIHDETGHVSYVLINATDIHDLKQAQQDLQQLNQHLELRVQERTAEVQDLYDRAPTGYHSLDANGKFIRVNRTLADWLGYTRDELLGQHFTTLMTPTSQLRFYEHFLTFKQDGFIRDLEFEFIRKNGSLIPILLNATVIYDEQGSYVMSHSTTFDMTQRKADELALRESETQNRLLFDESPEAFVLFDAQRRIVRVNYAFQRLTGYGGLDFTGVALAQLVMLNSADSSLLHHATTEAQQSQQVIPAEFRLTTATGEQRHVAARIFALALKGQRHYLMALRDITIEKQAEAALRLANAELAYAAKAKDEFLANMSHELRTPLNAILAFSESMIEQVYGPITARQQVAMEHVMSSGSHLLSLINDILDLSKIEAGRLELQIESVDLSAVCEASMLFVRQQALKKRLRLKLHMVEQHFHFQADPLRLKQILVNLLSNAVKFTPDGGSVTLEVGYNAEAEVVRIAVHDTGIGIAPEDLGRLFQPFSQLDTRLSRQHAGTGLGLALVRRLALLHGGSCVVESRPDLGSTFIITLPCKPQLVVDLTSTDTEITAAAEKDAADIEPCGIQILLVEDNEVSSEVISDYLRGKGYVVFTASNGQEALDHAAVLKPALILMDIQMPEMDGFEAIQHLRARPCCATTPIIALTALAMSGDRERCLAVGANAYLTKPVKLKHLVATMRELL</sequence>
<comment type="catalytic activity">
    <reaction evidence="1">
        <text>ATP + protein L-histidine = ADP + protein N-phospho-L-histidine.</text>
        <dbReference type="EC" id="2.7.13.3"/>
    </reaction>
</comment>
<dbReference type="SMART" id="SM00448">
    <property type="entry name" value="REC"/>
    <property type="match status" value="1"/>
</dbReference>
<dbReference type="InterPro" id="IPR036097">
    <property type="entry name" value="HisK_dim/P_sf"/>
</dbReference>
<dbReference type="InterPro" id="IPR000700">
    <property type="entry name" value="PAS-assoc_C"/>
</dbReference>
<dbReference type="InterPro" id="IPR036890">
    <property type="entry name" value="HATPase_C_sf"/>
</dbReference>
<dbReference type="Pfam" id="PF13426">
    <property type="entry name" value="PAS_9"/>
    <property type="match status" value="2"/>
</dbReference>
<evidence type="ECO:0000259" key="13">
    <source>
        <dbReference type="PROSITE" id="PS50113"/>
    </source>
</evidence>
<dbReference type="CDD" id="cd00082">
    <property type="entry name" value="HisKA"/>
    <property type="match status" value="1"/>
</dbReference>
<dbReference type="PROSITE" id="PS50109">
    <property type="entry name" value="HIS_KIN"/>
    <property type="match status" value="1"/>
</dbReference>
<evidence type="ECO:0000256" key="5">
    <source>
        <dbReference type="ARBA" id="ARBA00022679"/>
    </source>
</evidence>
<dbReference type="InterPro" id="IPR000014">
    <property type="entry name" value="PAS"/>
</dbReference>
<keyword evidence="7" id="KW-0902">Two-component regulatory system</keyword>
<feature type="domain" description="PAC" evidence="13">
    <location>
        <begin position="417"/>
        <end position="467"/>
    </location>
</feature>
<dbReference type="Gene3D" id="3.30.450.40">
    <property type="match status" value="1"/>
</dbReference>
<dbReference type="PROSITE" id="PS50110">
    <property type="entry name" value="RESPONSE_REGULATORY"/>
    <property type="match status" value="1"/>
</dbReference>
<dbReference type="Gene3D" id="3.30.565.10">
    <property type="entry name" value="Histidine kinase-like ATPase, C-terminal domain"/>
    <property type="match status" value="1"/>
</dbReference>
<dbReference type="FunFam" id="3.30.565.10:FF:000010">
    <property type="entry name" value="Sensor histidine kinase RcsC"/>
    <property type="match status" value="1"/>
</dbReference>
<dbReference type="InterPro" id="IPR029016">
    <property type="entry name" value="GAF-like_dom_sf"/>
</dbReference>
<evidence type="ECO:0000259" key="12">
    <source>
        <dbReference type="PROSITE" id="PS50112"/>
    </source>
</evidence>
<evidence type="ECO:0000313" key="14">
    <source>
        <dbReference type="EMBL" id="RRR78033.1"/>
    </source>
</evidence>
<dbReference type="Gene3D" id="1.10.287.130">
    <property type="match status" value="1"/>
</dbReference>
<dbReference type="PROSITE" id="PS50113">
    <property type="entry name" value="PAC"/>
    <property type="match status" value="4"/>
</dbReference>
<dbReference type="SUPFAM" id="SSF55785">
    <property type="entry name" value="PYP-like sensor domain (PAS domain)"/>
    <property type="match status" value="5"/>
</dbReference>
<dbReference type="SUPFAM" id="SSF47384">
    <property type="entry name" value="Homodimeric domain of signal transducing histidine kinase"/>
    <property type="match status" value="1"/>
</dbReference>
<dbReference type="PANTHER" id="PTHR43047">
    <property type="entry name" value="TWO-COMPONENT HISTIDINE PROTEIN KINASE"/>
    <property type="match status" value="1"/>
</dbReference>
<organism evidence="14 15">
    <name type="scientific">Candidatus Viridilinea halotolerans</name>
    <dbReference type="NCBI Taxonomy" id="2491704"/>
    <lineage>
        <taxon>Bacteria</taxon>
        <taxon>Bacillati</taxon>
        <taxon>Chloroflexota</taxon>
        <taxon>Chloroflexia</taxon>
        <taxon>Chloroflexales</taxon>
        <taxon>Chloroflexineae</taxon>
        <taxon>Oscillochloridaceae</taxon>
        <taxon>Candidatus Viridilinea</taxon>
    </lineage>
</organism>
<dbReference type="Pfam" id="PF02518">
    <property type="entry name" value="HATPase_c"/>
    <property type="match status" value="1"/>
</dbReference>
<dbReference type="InterPro" id="IPR003594">
    <property type="entry name" value="HATPase_dom"/>
</dbReference>
<dbReference type="InterPro" id="IPR005467">
    <property type="entry name" value="His_kinase_dom"/>
</dbReference>
<evidence type="ECO:0000256" key="2">
    <source>
        <dbReference type="ARBA" id="ARBA00006402"/>
    </source>
</evidence>
<evidence type="ECO:0000256" key="9">
    <source>
        <dbReference type="PROSITE-ProRule" id="PRU00169"/>
    </source>
</evidence>
<dbReference type="SMART" id="SM00387">
    <property type="entry name" value="HATPase_c"/>
    <property type="match status" value="1"/>
</dbReference>
<dbReference type="SUPFAM" id="SSF55781">
    <property type="entry name" value="GAF domain-like"/>
    <property type="match status" value="1"/>
</dbReference>
<proteinExistence type="inferred from homology"/>
<dbReference type="Gene3D" id="3.30.450.20">
    <property type="entry name" value="PAS domain"/>
    <property type="match status" value="5"/>
</dbReference>
<feature type="domain" description="PAS" evidence="12">
    <location>
        <begin position="730"/>
        <end position="802"/>
    </location>
</feature>
<feature type="domain" description="PAC" evidence="13">
    <location>
        <begin position="98"/>
        <end position="150"/>
    </location>
</feature>
<evidence type="ECO:0000259" key="10">
    <source>
        <dbReference type="PROSITE" id="PS50109"/>
    </source>
</evidence>
<dbReference type="Pfam" id="PF00072">
    <property type="entry name" value="Response_reg"/>
    <property type="match status" value="1"/>
</dbReference>
<feature type="domain" description="PAS" evidence="12">
    <location>
        <begin position="604"/>
        <end position="657"/>
    </location>
</feature>
<keyword evidence="5" id="KW-0808">Transferase</keyword>
<dbReference type="InterPro" id="IPR013656">
    <property type="entry name" value="PAS_4"/>
</dbReference>
<name>A0A426UBK7_9CHLR</name>
<dbReference type="SMART" id="SM00065">
    <property type="entry name" value="GAF"/>
    <property type="match status" value="1"/>
</dbReference>
<dbReference type="SUPFAM" id="SSF52172">
    <property type="entry name" value="CheY-like"/>
    <property type="match status" value="1"/>
</dbReference>
<dbReference type="FunFam" id="1.10.287.130:FF:000145">
    <property type="entry name" value="Sensory transduction histidine kinase"/>
    <property type="match status" value="1"/>
</dbReference>
<comment type="similarity">
    <text evidence="2">In the N-terminal section; belongs to the phytochrome family.</text>
</comment>
<keyword evidence="4 9" id="KW-0597">Phosphoprotein</keyword>
<evidence type="ECO:0000256" key="8">
    <source>
        <dbReference type="ARBA" id="ARBA00074306"/>
    </source>
</evidence>
<dbReference type="PRINTS" id="PR00344">
    <property type="entry name" value="BCTRLSENSOR"/>
</dbReference>
<dbReference type="Pfam" id="PF08448">
    <property type="entry name" value="PAS_4"/>
    <property type="match status" value="3"/>
</dbReference>
<dbReference type="EC" id="2.7.13.3" evidence="3"/>
<evidence type="ECO:0000256" key="3">
    <source>
        <dbReference type="ARBA" id="ARBA00012438"/>
    </source>
</evidence>
<dbReference type="PROSITE" id="PS50112">
    <property type="entry name" value="PAS"/>
    <property type="match status" value="3"/>
</dbReference>
<dbReference type="NCBIfam" id="TIGR00229">
    <property type="entry name" value="sensory_box"/>
    <property type="match status" value="5"/>
</dbReference>
<protein>
    <recommendedName>
        <fullName evidence="8">Circadian input-output histidine kinase CikA</fullName>
        <ecNumber evidence="3">2.7.13.3</ecNumber>
    </recommendedName>
</protein>
<dbReference type="Proteomes" id="UP000280307">
    <property type="component" value="Unassembled WGS sequence"/>
</dbReference>
<dbReference type="CDD" id="cd16922">
    <property type="entry name" value="HATPase_EvgS-ArcB-TorS-like"/>
    <property type="match status" value="1"/>
</dbReference>
<dbReference type="Pfam" id="PF13185">
    <property type="entry name" value="GAF_2"/>
    <property type="match status" value="1"/>
</dbReference>
<dbReference type="InterPro" id="IPR003018">
    <property type="entry name" value="GAF"/>
</dbReference>
<dbReference type="InterPro" id="IPR011006">
    <property type="entry name" value="CheY-like_superfamily"/>
</dbReference>
<dbReference type="InterPro" id="IPR035965">
    <property type="entry name" value="PAS-like_dom_sf"/>
</dbReference>
<accession>A0A426UBK7</accession>
<comment type="caution">
    <text evidence="14">The sequence shown here is derived from an EMBL/GenBank/DDBJ whole genome shotgun (WGS) entry which is preliminary data.</text>
</comment>
<evidence type="ECO:0000256" key="7">
    <source>
        <dbReference type="ARBA" id="ARBA00023012"/>
    </source>
</evidence>
<dbReference type="SUPFAM" id="SSF55874">
    <property type="entry name" value="ATPase domain of HSP90 chaperone/DNA topoisomerase II/histidine kinase"/>
    <property type="match status" value="1"/>
</dbReference>
<dbReference type="PANTHER" id="PTHR43047:SF63">
    <property type="entry name" value="HISTIDINE KINASE"/>
    <property type="match status" value="1"/>
</dbReference>
<feature type="modified residue" description="4-aspartylphosphate" evidence="9">
    <location>
        <position position="1173"/>
    </location>
</feature>
<dbReference type="AlphaFoldDB" id="A0A426UBK7"/>
<feature type="domain" description="PAS" evidence="12">
    <location>
        <begin position="468"/>
        <end position="538"/>
    </location>
</feature>
<dbReference type="GO" id="GO:0000155">
    <property type="term" value="F:phosphorelay sensor kinase activity"/>
    <property type="evidence" value="ECO:0007669"/>
    <property type="project" value="InterPro"/>
</dbReference>
<feature type="domain" description="PAC" evidence="13">
    <location>
        <begin position="677"/>
        <end position="729"/>
    </location>
</feature>
<dbReference type="Gene3D" id="3.40.50.2300">
    <property type="match status" value="1"/>
</dbReference>
<dbReference type="SMART" id="SM00086">
    <property type="entry name" value="PAC"/>
    <property type="match status" value="5"/>
</dbReference>
<dbReference type="GO" id="GO:0009927">
    <property type="term" value="F:histidine phosphotransfer kinase activity"/>
    <property type="evidence" value="ECO:0007669"/>
    <property type="project" value="TreeGrafter"/>
</dbReference>
<dbReference type="EMBL" id="RSAS01000033">
    <property type="protein sequence ID" value="RRR78033.1"/>
    <property type="molecule type" value="Genomic_DNA"/>
</dbReference>
<dbReference type="InterPro" id="IPR001789">
    <property type="entry name" value="Sig_transdc_resp-reg_receiver"/>
</dbReference>
<reference evidence="14 15" key="1">
    <citation type="submission" date="2018-12" db="EMBL/GenBank/DDBJ databases">
        <title>Genome Sequence of Candidatus Viridilinea halotolerans isolated from saline sulfide-rich spring.</title>
        <authorList>
            <person name="Grouzdev D.S."/>
            <person name="Burganskaya E.I."/>
            <person name="Krutkina M.S."/>
            <person name="Sukhacheva M.V."/>
            <person name="Gorlenko V.M."/>
        </authorList>
    </citation>
    <scope>NUCLEOTIDE SEQUENCE [LARGE SCALE GENOMIC DNA]</scope>
    <source>
        <strain evidence="14">Chok-6</strain>
    </source>
</reference>
<evidence type="ECO:0000259" key="11">
    <source>
        <dbReference type="PROSITE" id="PS50110"/>
    </source>
</evidence>
<evidence type="ECO:0000256" key="1">
    <source>
        <dbReference type="ARBA" id="ARBA00000085"/>
    </source>
</evidence>
<dbReference type="SMART" id="SM00388">
    <property type="entry name" value="HisKA"/>
    <property type="match status" value="1"/>
</dbReference>
<feature type="domain" description="Response regulatory" evidence="11">
    <location>
        <begin position="1124"/>
        <end position="1240"/>
    </location>
</feature>
<dbReference type="InterPro" id="IPR001610">
    <property type="entry name" value="PAC"/>
</dbReference>
<evidence type="ECO:0000256" key="6">
    <source>
        <dbReference type="ARBA" id="ARBA00022777"/>
    </source>
</evidence>
<keyword evidence="6" id="KW-0418">Kinase</keyword>
<dbReference type="GO" id="GO:0005886">
    <property type="term" value="C:plasma membrane"/>
    <property type="evidence" value="ECO:0007669"/>
    <property type="project" value="TreeGrafter"/>
</dbReference>
<dbReference type="Pfam" id="PF00512">
    <property type="entry name" value="HisKA"/>
    <property type="match status" value="1"/>
</dbReference>
<dbReference type="InterPro" id="IPR004358">
    <property type="entry name" value="Sig_transdc_His_kin-like_C"/>
</dbReference>
<dbReference type="CDD" id="cd17546">
    <property type="entry name" value="REC_hyHK_CKI1_RcsC-like"/>
    <property type="match status" value="1"/>
</dbReference>
<evidence type="ECO:0000313" key="15">
    <source>
        <dbReference type="Proteomes" id="UP000280307"/>
    </source>
</evidence>
<dbReference type="SMART" id="SM00091">
    <property type="entry name" value="PAS"/>
    <property type="match status" value="5"/>
</dbReference>